<organism evidence="9">
    <name type="scientific">freshwater metagenome</name>
    <dbReference type="NCBI Taxonomy" id="449393"/>
    <lineage>
        <taxon>unclassified sequences</taxon>
        <taxon>metagenomes</taxon>
        <taxon>ecological metagenomes</taxon>
    </lineage>
</organism>
<evidence type="ECO:0000259" key="8">
    <source>
        <dbReference type="PROSITE" id="PS50928"/>
    </source>
</evidence>
<gene>
    <name evidence="9" type="ORF">UFOPK3004_01663</name>
</gene>
<comment type="subcellular location">
    <subcellularLocation>
        <location evidence="1">Cell membrane</location>
        <topology evidence="1">Multi-pass membrane protein</topology>
    </subcellularLocation>
</comment>
<dbReference type="GO" id="GO:0005886">
    <property type="term" value="C:plasma membrane"/>
    <property type="evidence" value="ECO:0007669"/>
    <property type="project" value="UniProtKB-SubCell"/>
</dbReference>
<evidence type="ECO:0000256" key="2">
    <source>
        <dbReference type="ARBA" id="ARBA00022448"/>
    </source>
</evidence>
<dbReference type="EMBL" id="CAFAAL010000203">
    <property type="protein sequence ID" value="CAB4817821.1"/>
    <property type="molecule type" value="Genomic_DNA"/>
</dbReference>
<keyword evidence="5 7" id="KW-1133">Transmembrane helix</keyword>
<feature type="transmembrane region" description="Helical" evidence="7">
    <location>
        <begin position="182"/>
        <end position="205"/>
    </location>
</feature>
<feature type="transmembrane region" description="Helical" evidence="7">
    <location>
        <begin position="242"/>
        <end position="261"/>
    </location>
</feature>
<evidence type="ECO:0000256" key="4">
    <source>
        <dbReference type="ARBA" id="ARBA00022692"/>
    </source>
</evidence>
<dbReference type="GO" id="GO:0055085">
    <property type="term" value="P:transmembrane transport"/>
    <property type="evidence" value="ECO:0007669"/>
    <property type="project" value="InterPro"/>
</dbReference>
<proteinExistence type="predicted"/>
<feature type="transmembrane region" description="Helical" evidence="7">
    <location>
        <begin position="77"/>
        <end position="100"/>
    </location>
</feature>
<dbReference type="InterPro" id="IPR000515">
    <property type="entry name" value="MetI-like"/>
</dbReference>
<dbReference type="PANTHER" id="PTHR43744">
    <property type="entry name" value="ABC TRANSPORTER PERMEASE PROTEIN MG189-RELATED-RELATED"/>
    <property type="match status" value="1"/>
</dbReference>
<evidence type="ECO:0000256" key="3">
    <source>
        <dbReference type="ARBA" id="ARBA00022475"/>
    </source>
</evidence>
<feature type="transmembrane region" description="Helical" evidence="7">
    <location>
        <begin position="16"/>
        <end position="38"/>
    </location>
</feature>
<feature type="transmembrane region" description="Helical" evidence="7">
    <location>
        <begin position="107"/>
        <end position="127"/>
    </location>
</feature>
<dbReference type="PROSITE" id="PS50928">
    <property type="entry name" value="ABC_TM1"/>
    <property type="match status" value="1"/>
</dbReference>
<accession>A0A6J6Z7M5</accession>
<sequence length="276" mass="30342">MALDTAPIGWRSFARYSMLTVVALFILFPVYTTVIAALKPGNKVLDNPLLPNAFTLDVLKNAWTEGRLGRYLMNTTVVALIITSVQLVTSIASAYAFSFLKFPLKRLVFGIFLSTLLVPLEVTLVINRRTIDSLGWLNSFQGLTVPFIATAFGTFLLRQVFMQIPPDLREAAQMDGLGHWGFMKEVAIPLVRPTLGALGLFSFLASWNQYLWPSLITTEDDMNTVQTGLRHLASSDLDKPNLIMAGTIIAAVPILIVLVVFQKQLVRGLTAGAVKG</sequence>
<evidence type="ECO:0000256" key="1">
    <source>
        <dbReference type="ARBA" id="ARBA00004651"/>
    </source>
</evidence>
<feature type="domain" description="ABC transmembrane type-1" evidence="8">
    <location>
        <begin position="72"/>
        <end position="261"/>
    </location>
</feature>
<dbReference type="InterPro" id="IPR035906">
    <property type="entry name" value="MetI-like_sf"/>
</dbReference>
<evidence type="ECO:0000256" key="7">
    <source>
        <dbReference type="SAM" id="Phobius"/>
    </source>
</evidence>
<keyword evidence="2" id="KW-0813">Transport</keyword>
<dbReference type="CDD" id="cd06261">
    <property type="entry name" value="TM_PBP2"/>
    <property type="match status" value="1"/>
</dbReference>
<dbReference type="Pfam" id="PF00528">
    <property type="entry name" value="BPD_transp_1"/>
    <property type="match status" value="1"/>
</dbReference>
<dbReference type="SUPFAM" id="SSF161098">
    <property type="entry name" value="MetI-like"/>
    <property type="match status" value="1"/>
</dbReference>
<dbReference type="AlphaFoldDB" id="A0A6J6Z7M5"/>
<feature type="transmembrane region" description="Helical" evidence="7">
    <location>
        <begin position="139"/>
        <end position="161"/>
    </location>
</feature>
<protein>
    <submittedName>
        <fullName evidence="9">Unannotated protein</fullName>
    </submittedName>
</protein>
<dbReference type="Gene3D" id="1.10.3720.10">
    <property type="entry name" value="MetI-like"/>
    <property type="match status" value="1"/>
</dbReference>
<reference evidence="9" key="1">
    <citation type="submission" date="2020-05" db="EMBL/GenBank/DDBJ databases">
        <authorList>
            <person name="Chiriac C."/>
            <person name="Salcher M."/>
            <person name="Ghai R."/>
            <person name="Kavagutti S V."/>
        </authorList>
    </citation>
    <scope>NUCLEOTIDE SEQUENCE</scope>
</reference>
<keyword evidence="4 7" id="KW-0812">Transmembrane</keyword>
<evidence type="ECO:0000256" key="6">
    <source>
        <dbReference type="ARBA" id="ARBA00023136"/>
    </source>
</evidence>
<evidence type="ECO:0000313" key="9">
    <source>
        <dbReference type="EMBL" id="CAB4817821.1"/>
    </source>
</evidence>
<evidence type="ECO:0000256" key="5">
    <source>
        <dbReference type="ARBA" id="ARBA00022989"/>
    </source>
</evidence>
<name>A0A6J6Z7M5_9ZZZZ</name>
<keyword evidence="3" id="KW-1003">Cell membrane</keyword>
<keyword evidence="6 7" id="KW-0472">Membrane</keyword>
<dbReference type="PANTHER" id="PTHR43744:SF8">
    <property type="entry name" value="SN-GLYCEROL-3-PHOSPHATE TRANSPORT SYSTEM PERMEASE PROTEIN UGPE"/>
    <property type="match status" value="1"/>
</dbReference>